<accession>A0ABY9FI05</accession>
<evidence type="ECO:0000313" key="2">
    <source>
        <dbReference type="Proteomes" id="UP001224838"/>
    </source>
</evidence>
<dbReference type="Proteomes" id="UP001224838">
    <property type="component" value="Chromosome"/>
</dbReference>
<organism evidence="1 2">
    <name type="scientific">Pseudomonas beijingensis</name>
    <dbReference type="NCBI Taxonomy" id="2954101"/>
    <lineage>
        <taxon>Bacteria</taxon>
        <taxon>Pseudomonadati</taxon>
        <taxon>Pseudomonadota</taxon>
        <taxon>Gammaproteobacteria</taxon>
        <taxon>Pseudomonadales</taxon>
        <taxon>Pseudomonadaceae</taxon>
        <taxon>Pseudomonas</taxon>
    </lineage>
</organism>
<name>A0ABY9FI05_9PSED</name>
<reference evidence="1 2" key="1">
    <citation type="submission" date="2023-02" db="EMBL/GenBank/DDBJ databases">
        <title>Evolution of Hrp T3SS in non-pathogenic Pseudomonas fluorescens.</title>
        <authorList>
            <person name="Liao K."/>
            <person name="Wei H."/>
            <person name="Gu Y."/>
        </authorList>
    </citation>
    <scope>NUCLEOTIDE SEQUENCE [LARGE SCALE GENOMIC DNA]</scope>
    <source>
        <strain evidence="1 2">FP2034</strain>
    </source>
</reference>
<keyword evidence="2" id="KW-1185">Reference proteome</keyword>
<evidence type="ECO:0000313" key="1">
    <source>
        <dbReference type="EMBL" id="WLH03079.1"/>
    </source>
</evidence>
<protein>
    <submittedName>
        <fullName evidence="1">Uncharacterized protein</fullName>
    </submittedName>
</protein>
<dbReference type="EMBL" id="CP117451">
    <property type="protein sequence ID" value="WLH03079.1"/>
    <property type="molecule type" value="Genomic_DNA"/>
</dbReference>
<proteinExistence type="predicted"/>
<gene>
    <name evidence="1" type="ORF">PSH92_09460</name>
</gene>
<sequence>MIFPDSCMYHTTDGVDREKLNPCQVVVREEAMIIEYVDEFGSRVTYQARQIAEGQFEIRQEIEEEDYLYTGATPKTTRYPSTIGVWQAGELQLADSTQSGPF</sequence>
<dbReference type="RefSeq" id="WP_305470382.1">
    <property type="nucleotide sequence ID" value="NZ_CP117451.1"/>
</dbReference>